<dbReference type="Proteomes" id="UP000008514">
    <property type="component" value="Chromosome"/>
</dbReference>
<dbReference type="EMBL" id="CP003879">
    <property type="protein sequence ID" value="AFU68003.1"/>
    <property type="molecule type" value="Genomic_DNA"/>
</dbReference>
<evidence type="ECO:0000313" key="2">
    <source>
        <dbReference type="Proteomes" id="UP000008514"/>
    </source>
</evidence>
<reference evidence="1" key="2">
    <citation type="submission" date="2012-09" db="EMBL/GenBank/DDBJ databases">
        <title>The complete sequence of Psychroflexus torquis an extreme psychrophile from sea-ice that is stimulated by light.</title>
        <authorList>
            <person name="Feng S."/>
            <person name="Powell S.M."/>
            <person name="Bowman J.P."/>
        </authorList>
    </citation>
    <scope>NUCLEOTIDE SEQUENCE [LARGE SCALE GENOMIC DNA]</scope>
    <source>
        <strain evidence="1">ATCC 700755</strain>
    </source>
</reference>
<name>K4IDU0_PSYTT</name>
<accession>K4IDU0</accession>
<evidence type="ECO:0000313" key="1">
    <source>
        <dbReference type="EMBL" id="AFU68003.1"/>
    </source>
</evidence>
<organism evidence="1 2">
    <name type="scientific">Psychroflexus torquis (strain ATCC 700755 / CIP 106069 / ACAM 623)</name>
    <dbReference type="NCBI Taxonomy" id="313595"/>
    <lineage>
        <taxon>Bacteria</taxon>
        <taxon>Pseudomonadati</taxon>
        <taxon>Bacteroidota</taxon>
        <taxon>Flavobacteriia</taxon>
        <taxon>Flavobacteriales</taxon>
        <taxon>Flavobacteriaceae</taxon>
        <taxon>Psychroflexus</taxon>
    </lineage>
</organism>
<proteinExistence type="predicted"/>
<dbReference type="HOGENOM" id="CLU_085370_0_0_10"/>
<gene>
    <name evidence="1" type="ordered locus">P700755_001031</name>
</gene>
<sequence>MNSNLIFNMKYIVILIVLLSLQFSFGQTKSLNAYEYVVVPMQFNFQSEPNQYSLNILARVLLKDQGFKVYMDQEKKPLAFGLDPCNSLRANIIQENAFLTTKLKFVLLDCSNDIVYETEQGVSRLKDFKKSYNDALRDAFMSFSTANYMYDDTLNSTPDLTSGLSDVMERPDSNPEEEYPDKSIYKFGGEFYWLVTNSSGDYDLLSSQGKTNYAQLKKADRGSYIFNSKMINGAAYFDAEGNLMVEYMERDLNEIQNIRFNKID</sequence>
<keyword evidence="2" id="KW-1185">Reference proteome</keyword>
<dbReference type="eggNOG" id="ENOG502ZN71">
    <property type="taxonomic scope" value="Bacteria"/>
</dbReference>
<reference evidence="1" key="1">
    <citation type="submission" date="2006-03" db="EMBL/GenBank/DDBJ databases">
        <authorList>
            <person name="Bowman J."/>
            <person name="Ferriera S."/>
            <person name="Johnson J."/>
            <person name="Kravitz S."/>
            <person name="Halpern A."/>
            <person name="Remington K."/>
            <person name="Beeson K."/>
            <person name="Tran B."/>
            <person name="Rogers Y.-H."/>
            <person name="Friedman R."/>
            <person name="Venter J.C."/>
        </authorList>
    </citation>
    <scope>NUCLEOTIDE SEQUENCE [LARGE SCALE GENOMIC DNA]</scope>
    <source>
        <strain evidence="1">ATCC 700755</strain>
    </source>
</reference>
<protein>
    <submittedName>
        <fullName evidence="1">Uncharacterized protein</fullName>
    </submittedName>
</protein>
<dbReference type="STRING" id="313595.P700755_001031"/>
<dbReference type="AlphaFoldDB" id="K4IDU0"/>
<dbReference type="KEGG" id="ptq:P700755_001031"/>